<gene>
    <name evidence="2" type="ORF">DEA8626_00152</name>
</gene>
<dbReference type="EMBL" id="OMOQ01000001">
    <property type="protein sequence ID" value="SPH16641.1"/>
    <property type="molecule type" value="Genomic_DNA"/>
</dbReference>
<dbReference type="AlphaFoldDB" id="A0A2R8B1Y2"/>
<feature type="chain" id="PRO_5015322898" evidence="1">
    <location>
        <begin position="21"/>
        <end position="88"/>
    </location>
</feature>
<keyword evidence="3" id="KW-1185">Reference proteome</keyword>
<dbReference type="Proteomes" id="UP000244924">
    <property type="component" value="Unassembled WGS sequence"/>
</dbReference>
<proteinExistence type="predicted"/>
<sequence length="88" mass="9130">MIKNLTISTLALFIAAPAFAATQAERSVGVESGVYTLSQIADIAGAERANEAARLKSFYTSSGSDVSRAAFSATATPVTDRGNQSSDR</sequence>
<organism evidence="2 3">
    <name type="scientific">Albidovulum aquaemixtae</name>
    <dbReference type="NCBI Taxonomy" id="1542388"/>
    <lineage>
        <taxon>Bacteria</taxon>
        <taxon>Pseudomonadati</taxon>
        <taxon>Pseudomonadota</taxon>
        <taxon>Alphaproteobacteria</taxon>
        <taxon>Rhodobacterales</taxon>
        <taxon>Paracoccaceae</taxon>
        <taxon>Albidovulum</taxon>
    </lineage>
</organism>
<keyword evidence="1" id="KW-0732">Signal</keyword>
<feature type="signal peptide" evidence="1">
    <location>
        <begin position="1"/>
        <end position="20"/>
    </location>
</feature>
<reference evidence="2 3" key="1">
    <citation type="submission" date="2018-03" db="EMBL/GenBank/DDBJ databases">
        <authorList>
            <person name="Keele B.F."/>
        </authorList>
    </citation>
    <scope>NUCLEOTIDE SEQUENCE [LARGE SCALE GENOMIC DNA]</scope>
    <source>
        <strain evidence="2 3">CECT 8626</strain>
    </source>
</reference>
<protein>
    <submittedName>
        <fullName evidence="2">Uncharacterized protein</fullName>
    </submittedName>
</protein>
<evidence type="ECO:0000313" key="2">
    <source>
        <dbReference type="EMBL" id="SPH16641.1"/>
    </source>
</evidence>
<dbReference type="RefSeq" id="WP_108851168.1">
    <property type="nucleotide sequence ID" value="NZ_OMOQ01000001.1"/>
</dbReference>
<name>A0A2R8B1Y2_9RHOB</name>
<evidence type="ECO:0000256" key="1">
    <source>
        <dbReference type="SAM" id="SignalP"/>
    </source>
</evidence>
<accession>A0A2R8B1Y2</accession>
<evidence type="ECO:0000313" key="3">
    <source>
        <dbReference type="Proteomes" id="UP000244924"/>
    </source>
</evidence>